<sequence length="185" mass="20121">MPRRAPPPPPASDPNTVICKVTKVPSHSKGNNSCINTPADFTKIIMQWLLRIMIKHQMIRKRLFPPLPCAIAPLRLSRALTNFSGGFMGDVAFIKAKWRPRSAGVLPNPTIFSIPHSPYLLIPYPADGMPTRHSRCAKDLSTKSVVASTDDPPFFARSFMVSAVPIAASARPALTACNCAVVFGT</sequence>
<reference evidence="1 2" key="1">
    <citation type="submission" date="2018-06" db="EMBL/GenBank/DDBJ databases">
        <authorList>
            <consortium name="Pathogen Informatics"/>
            <person name="Doyle S."/>
        </authorList>
    </citation>
    <scope>NUCLEOTIDE SEQUENCE [LARGE SCALE GENOMIC DNA]</scope>
    <source>
        <strain evidence="1 2">NCTC11685</strain>
    </source>
</reference>
<evidence type="ECO:0000313" key="1">
    <source>
        <dbReference type="EMBL" id="STW80972.1"/>
    </source>
</evidence>
<name>A0A7H4PRE9_9ENTR</name>
<gene>
    <name evidence="1" type="ORF">NCTC11685_08343</name>
</gene>
<proteinExistence type="predicted"/>
<dbReference type="Proteomes" id="UP000254863">
    <property type="component" value="Unassembled WGS sequence"/>
</dbReference>
<dbReference type="AlphaFoldDB" id="A0A7H4PRE9"/>
<comment type="caution">
    <text evidence="1">The sequence shown here is derived from an EMBL/GenBank/DDBJ whole genome shotgun (WGS) entry which is preliminary data.</text>
</comment>
<accession>A0A7H4PRE9</accession>
<protein>
    <submittedName>
        <fullName evidence="1">Uncharacterized protein</fullName>
    </submittedName>
</protein>
<evidence type="ECO:0000313" key="2">
    <source>
        <dbReference type="Proteomes" id="UP000254863"/>
    </source>
</evidence>
<organism evidence="1 2">
    <name type="scientific">Klebsiella michiganensis</name>
    <dbReference type="NCBI Taxonomy" id="1134687"/>
    <lineage>
        <taxon>Bacteria</taxon>
        <taxon>Pseudomonadati</taxon>
        <taxon>Pseudomonadota</taxon>
        <taxon>Gammaproteobacteria</taxon>
        <taxon>Enterobacterales</taxon>
        <taxon>Enterobacteriaceae</taxon>
        <taxon>Klebsiella/Raoultella group</taxon>
        <taxon>Klebsiella</taxon>
    </lineage>
</organism>
<dbReference type="EMBL" id="UGMS01000008">
    <property type="protein sequence ID" value="STW80972.1"/>
    <property type="molecule type" value="Genomic_DNA"/>
</dbReference>